<dbReference type="PANTHER" id="PTHR10954">
    <property type="entry name" value="RIBONUCLEASE H2 SUBUNIT A"/>
    <property type="match status" value="1"/>
</dbReference>
<feature type="compositionally biased region" description="Low complexity" evidence="13">
    <location>
        <begin position="120"/>
        <end position="129"/>
    </location>
</feature>
<accession>A0AAD8YL90</accession>
<evidence type="ECO:0000256" key="13">
    <source>
        <dbReference type="SAM" id="MobiDB-lite"/>
    </source>
</evidence>
<dbReference type="PROSITE" id="PS51975">
    <property type="entry name" value="RNASE_H_2"/>
    <property type="match status" value="1"/>
</dbReference>
<evidence type="ECO:0000256" key="4">
    <source>
        <dbReference type="ARBA" id="ARBA00007383"/>
    </source>
</evidence>
<keyword evidence="10" id="KW-0464">Manganese</keyword>
<keyword evidence="5" id="KW-0963">Cytoplasm</keyword>
<evidence type="ECO:0000313" key="18">
    <source>
        <dbReference type="Proteomes" id="UP001224775"/>
    </source>
</evidence>
<sequence length="390" mass="42591">MIRRLLTHYLVLLPTPTTTTSFVFSPHHRHLIRTMPGHRRSARLQGQPPSALTALPQKRSSTTNDINDLGSMKVVELRDMLNKRGLPVSGVKSDLIERLTASSDSPAASNKSKRTKSKTTSKSSSTTDSYCLPRTREHQLQSQQQSSLLVIGVDEAGRGPLAGPVVAAAAIVPTDISGIIDSKKITKEEERERLYEELIDSPGIRYAVAVVSAERIDEINILQATLEGMRMAVEGVMGVRSISSGDDNVASAKRTEVSYIVTGGVGDDVDTTKATTAATTETTSYHALIDGNKIPKDMPCEAESMTKGDGREYSIGAASILAKVTRDRLMHEYDKMYPEYNLSQHKGYPTAAHMSAVSKFGASPIHRRTFAPLKHWEFDKNGKIIGDKKS</sequence>
<evidence type="ECO:0000313" key="17">
    <source>
        <dbReference type="EMBL" id="KAK1747415.1"/>
    </source>
</evidence>
<dbReference type="PROSITE" id="PS50800">
    <property type="entry name" value="SAP"/>
    <property type="match status" value="1"/>
</dbReference>
<protein>
    <recommendedName>
        <fullName evidence="12">Ribonuclease</fullName>
        <ecNumber evidence="12">3.1.26.4</ecNumber>
    </recommendedName>
</protein>
<dbReference type="Pfam" id="PF02037">
    <property type="entry name" value="SAP"/>
    <property type="match status" value="1"/>
</dbReference>
<dbReference type="InterPro" id="IPR024567">
    <property type="entry name" value="RNase_HII/HIII_dom"/>
</dbReference>
<dbReference type="InterPro" id="IPR012337">
    <property type="entry name" value="RNaseH-like_sf"/>
</dbReference>
<dbReference type="EMBL" id="JATAAI010000002">
    <property type="protein sequence ID" value="KAK1747415.1"/>
    <property type="molecule type" value="Genomic_DNA"/>
</dbReference>
<comment type="caution">
    <text evidence="17">The sequence shown here is derived from an EMBL/GenBank/DDBJ whole genome shotgun (WGS) entry which is preliminary data.</text>
</comment>
<evidence type="ECO:0000256" key="1">
    <source>
        <dbReference type="ARBA" id="ARBA00000077"/>
    </source>
</evidence>
<proteinExistence type="inferred from homology"/>
<feature type="region of interest" description="Disordered" evidence="13">
    <location>
        <begin position="102"/>
        <end position="139"/>
    </location>
</feature>
<dbReference type="GO" id="GO:0032299">
    <property type="term" value="C:ribonuclease H2 complex"/>
    <property type="evidence" value="ECO:0007669"/>
    <property type="project" value="TreeGrafter"/>
</dbReference>
<dbReference type="SUPFAM" id="SSF53098">
    <property type="entry name" value="Ribonuclease H-like"/>
    <property type="match status" value="1"/>
</dbReference>
<evidence type="ECO:0000256" key="2">
    <source>
        <dbReference type="ARBA" id="ARBA00004065"/>
    </source>
</evidence>
<evidence type="ECO:0000256" key="7">
    <source>
        <dbReference type="ARBA" id="ARBA00022723"/>
    </source>
</evidence>
<keyword evidence="6 11" id="KW-0540">Nuclease</keyword>
<dbReference type="PANTHER" id="PTHR10954:SF23">
    <property type="entry name" value="RIBONUCLEASE"/>
    <property type="match status" value="1"/>
</dbReference>
<evidence type="ECO:0000256" key="5">
    <source>
        <dbReference type="ARBA" id="ARBA00022490"/>
    </source>
</evidence>
<dbReference type="Proteomes" id="UP001224775">
    <property type="component" value="Unassembled WGS sequence"/>
</dbReference>
<dbReference type="AlphaFoldDB" id="A0AAD8YL90"/>
<evidence type="ECO:0000256" key="11">
    <source>
        <dbReference type="PROSITE-ProRule" id="PRU01319"/>
    </source>
</evidence>
<gene>
    <name evidence="17" type="ORF">QTG54_001378</name>
</gene>
<comment type="catalytic activity">
    <reaction evidence="1 11 12">
        <text>Endonucleolytic cleavage to 5'-phosphomonoester.</text>
        <dbReference type="EC" id="3.1.26.4"/>
    </reaction>
</comment>
<keyword evidence="18" id="KW-1185">Reference proteome</keyword>
<evidence type="ECO:0000259" key="15">
    <source>
        <dbReference type="PROSITE" id="PS50800"/>
    </source>
</evidence>
<feature type="region of interest" description="Disordered" evidence="13">
    <location>
        <begin position="38"/>
        <end position="67"/>
    </location>
</feature>
<dbReference type="Gene3D" id="1.10.720.30">
    <property type="entry name" value="SAP domain"/>
    <property type="match status" value="1"/>
</dbReference>
<dbReference type="GO" id="GO:0004523">
    <property type="term" value="F:RNA-DNA hybrid ribonuclease activity"/>
    <property type="evidence" value="ECO:0007669"/>
    <property type="project" value="UniProtKB-UniRule"/>
</dbReference>
<feature type="domain" description="RNase H type-2" evidence="16">
    <location>
        <begin position="148"/>
        <end position="382"/>
    </location>
</feature>
<dbReference type="GO" id="GO:0005737">
    <property type="term" value="C:cytoplasm"/>
    <property type="evidence" value="ECO:0007669"/>
    <property type="project" value="UniProtKB-SubCell"/>
</dbReference>
<comment type="subcellular location">
    <subcellularLocation>
        <location evidence="3">Cytoplasm</location>
    </subcellularLocation>
</comment>
<keyword evidence="14" id="KW-0732">Signal</keyword>
<keyword evidence="8 11" id="KW-0255">Endonuclease</keyword>
<dbReference type="GO" id="GO:0043137">
    <property type="term" value="P:DNA replication, removal of RNA primer"/>
    <property type="evidence" value="ECO:0007669"/>
    <property type="project" value="TreeGrafter"/>
</dbReference>
<dbReference type="Pfam" id="PF01351">
    <property type="entry name" value="RNase_HII"/>
    <property type="match status" value="2"/>
</dbReference>
<dbReference type="InterPro" id="IPR036361">
    <property type="entry name" value="SAP_dom_sf"/>
</dbReference>
<dbReference type="GO" id="GO:0003723">
    <property type="term" value="F:RNA binding"/>
    <property type="evidence" value="ECO:0007669"/>
    <property type="project" value="UniProtKB-UniRule"/>
</dbReference>
<feature type="chain" id="PRO_5042039245" description="Ribonuclease" evidence="14">
    <location>
        <begin position="22"/>
        <end position="390"/>
    </location>
</feature>
<dbReference type="Gene3D" id="3.30.420.10">
    <property type="entry name" value="Ribonuclease H-like superfamily/Ribonuclease H"/>
    <property type="match status" value="2"/>
</dbReference>
<evidence type="ECO:0000256" key="12">
    <source>
        <dbReference type="RuleBase" id="RU003515"/>
    </source>
</evidence>
<evidence type="ECO:0000256" key="9">
    <source>
        <dbReference type="ARBA" id="ARBA00022801"/>
    </source>
</evidence>
<dbReference type="NCBIfam" id="NF000595">
    <property type="entry name" value="PRK00015.1-3"/>
    <property type="match status" value="1"/>
</dbReference>
<organism evidence="17 18">
    <name type="scientific">Skeletonema marinoi</name>
    <dbReference type="NCBI Taxonomy" id="267567"/>
    <lineage>
        <taxon>Eukaryota</taxon>
        <taxon>Sar</taxon>
        <taxon>Stramenopiles</taxon>
        <taxon>Ochrophyta</taxon>
        <taxon>Bacillariophyta</taxon>
        <taxon>Coscinodiscophyceae</taxon>
        <taxon>Thalassiosirophycidae</taxon>
        <taxon>Thalassiosirales</taxon>
        <taxon>Skeletonemataceae</taxon>
        <taxon>Skeletonema</taxon>
        <taxon>Skeletonema marinoi-dohrnii complex</taxon>
    </lineage>
</organism>
<evidence type="ECO:0000256" key="6">
    <source>
        <dbReference type="ARBA" id="ARBA00022722"/>
    </source>
</evidence>
<comment type="cofactor">
    <cofactor evidence="11">
        <name>Mn(2+)</name>
        <dbReference type="ChEBI" id="CHEBI:29035"/>
    </cofactor>
    <cofactor evidence="11">
        <name>Mg(2+)</name>
        <dbReference type="ChEBI" id="CHEBI:18420"/>
    </cofactor>
    <text evidence="11">Manganese or magnesium. Binds 1 divalent metal ion per monomer in the absence of substrate. May bind a second metal ion after substrate binding.</text>
</comment>
<keyword evidence="9 11" id="KW-0378">Hydrolase</keyword>
<feature type="binding site" evidence="11">
    <location>
        <position position="155"/>
    </location>
    <ligand>
        <name>a divalent metal cation</name>
        <dbReference type="ChEBI" id="CHEBI:60240"/>
    </ligand>
</feature>
<dbReference type="InterPro" id="IPR001352">
    <property type="entry name" value="RNase_HII/HIII"/>
</dbReference>
<dbReference type="InterPro" id="IPR036397">
    <property type="entry name" value="RNaseH_sf"/>
</dbReference>
<comment type="function">
    <text evidence="2 12">Endonuclease that specifically degrades the RNA of RNA-DNA hybrids.</text>
</comment>
<dbReference type="GO" id="GO:0006298">
    <property type="term" value="P:mismatch repair"/>
    <property type="evidence" value="ECO:0007669"/>
    <property type="project" value="TreeGrafter"/>
</dbReference>
<dbReference type="InterPro" id="IPR003034">
    <property type="entry name" value="SAP_dom"/>
</dbReference>
<keyword evidence="7 11" id="KW-0479">Metal-binding</keyword>
<evidence type="ECO:0000256" key="14">
    <source>
        <dbReference type="SAM" id="SignalP"/>
    </source>
</evidence>
<evidence type="ECO:0000256" key="8">
    <source>
        <dbReference type="ARBA" id="ARBA00022759"/>
    </source>
</evidence>
<dbReference type="EC" id="3.1.26.4" evidence="12"/>
<evidence type="ECO:0000259" key="16">
    <source>
        <dbReference type="PROSITE" id="PS51975"/>
    </source>
</evidence>
<reference evidence="17" key="1">
    <citation type="submission" date="2023-06" db="EMBL/GenBank/DDBJ databases">
        <title>Survivors Of The Sea: Transcriptome response of Skeletonema marinoi to long-term dormancy.</title>
        <authorList>
            <person name="Pinder M.I.M."/>
            <person name="Kourtchenko O."/>
            <person name="Robertson E.K."/>
            <person name="Larsson T."/>
            <person name="Maumus F."/>
            <person name="Osuna-Cruz C.M."/>
            <person name="Vancaester E."/>
            <person name="Stenow R."/>
            <person name="Vandepoele K."/>
            <person name="Ploug H."/>
            <person name="Bruchert V."/>
            <person name="Godhe A."/>
            <person name="Topel M."/>
        </authorList>
    </citation>
    <scope>NUCLEOTIDE SEQUENCE</scope>
    <source>
        <strain evidence="17">R05AC</strain>
    </source>
</reference>
<feature type="signal peptide" evidence="14">
    <location>
        <begin position="1"/>
        <end position="21"/>
    </location>
</feature>
<dbReference type="GO" id="GO:0046872">
    <property type="term" value="F:metal ion binding"/>
    <property type="evidence" value="ECO:0007669"/>
    <property type="project" value="UniProtKB-KW"/>
</dbReference>
<feature type="binding site" evidence="11">
    <location>
        <position position="154"/>
    </location>
    <ligand>
        <name>a divalent metal cation</name>
        <dbReference type="ChEBI" id="CHEBI:60240"/>
    </ligand>
</feature>
<dbReference type="CDD" id="cd07182">
    <property type="entry name" value="RNase_HII_bacteria_HII_like"/>
    <property type="match status" value="1"/>
</dbReference>
<dbReference type="SUPFAM" id="SSF68906">
    <property type="entry name" value="SAP domain"/>
    <property type="match status" value="1"/>
</dbReference>
<dbReference type="SMART" id="SM00513">
    <property type="entry name" value="SAP"/>
    <property type="match status" value="1"/>
</dbReference>
<evidence type="ECO:0000256" key="3">
    <source>
        <dbReference type="ARBA" id="ARBA00004496"/>
    </source>
</evidence>
<feature type="binding site" evidence="11">
    <location>
        <position position="290"/>
    </location>
    <ligand>
        <name>a divalent metal cation</name>
        <dbReference type="ChEBI" id="CHEBI:60240"/>
    </ligand>
</feature>
<dbReference type="InterPro" id="IPR022898">
    <property type="entry name" value="RNase_HII"/>
</dbReference>
<evidence type="ECO:0000256" key="10">
    <source>
        <dbReference type="ARBA" id="ARBA00023211"/>
    </source>
</evidence>
<name>A0AAD8YL90_9STRA</name>
<comment type="similarity">
    <text evidence="4 12">Belongs to the RNase HII family.</text>
</comment>
<feature type="domain" description="SAP" evidence="15">
    <location>
        <begin position="69"/>
        <end position="103"/>
    </location>
</feature>